<proteinExistence type="predicted"/>
<sequence length="111" mass="11959">MTRTTPPSADEPRLGPLGWLSAFARALVALPSFRRHMTLVEASLNRQVRALEVRMDELERLALTGGSARPGTLTADAHDESTGELGSVAVSLRELGRRLSAIEGEQTPPGR</sequence>
<organism evidence="1 2">
    <name type="scientific">Microcella humidisoli</name>
    <dbReference type="NCBI Taxonomy" id="2963406"/>
    <lineage>
        <taxon>Bacteria</taxon>
        <taxon>Bacillati</taxon>
        <taxon>Actinomycetota</taxon>
        <taxon>Actinomycetes</taxon>
        <taxon>Micrococcales</taxon>
        <taxon>Microbacteriaceae</taxon>
        <taxon>Microcella</taxon>
    </lineage>
</organism>
<evidence type="ECO:0000313" key="1">
    <source>
        <dbReference type="EMBL" id="UTT63016.1"/>
    </source>
</evidence>
<dbReference type="EMBL" id="CP101497">
    <property type="protein sequence ID" value="UTT63016.1"/>
    <property type="molecule type" value="Genomic_DNA"/>
</dbReference>
<accession>A0ABY5FXI2</accession>
<protein>
    <submittedName>
        <fullName evidence="1">Uncharacterized protein</fullName>
    </submittedName>
</protein>
<dbReference type="RefSeq" id="WP_255160149.1">
    <property type="nucleotide sequence ID" value="NZ_CP101497.1"/>
</dbReference>
<evidence type="ECO:0000313" key="2">
    <source>
        <dbReference type="Proteomes" id="UP001060039"/>
    </source>
</evidence>
<reference evidence="1" key="1">
    <citation type="submission" date="2022-07" db="EMBL/GenBank/DDBJ databases">
        <title>Taxonomic analysis of Microcella humidisoli nov. sp., isolated from riverside soil.</title>
        <authorList>
            <person name="Molina K.M."/>
            <person name="Kim S.B."/>
        </authorList>
    </citation>
    <scope>NUCLEOTIDE SEQUENCE</scope>
    <source>
        <strain evidence="1">MMS21-STM10</strain>
    </source>
</reference>
<keyword evidence="2" id="KW-1185">Reference proteome</keyword>
<gene>
    <name evidence="1" type="ORF">NNL39_02595</name>
</gene>
<dbReference type="Proteomes" id="UP001060039">
    <property type="component" value="Chromosome"/>
</dbReference>
<name>A0ABY5FXI2_9MICO</name>